<name>A0A8J2J0E2_FUSEQ</name>
<feature type="region of interest" description="Disordered" evidence="1">
    <location>
        <begin position="1"/>
        <end position="51"/>
    </location>
</feature>
<accession>A0A8J2J0E2</accession>
<evidence type="ECO:0000256" key="1">
    <source>
        <dbReference type="SAM" id="MobiDB-lite"/>
    </source>
</evidence>
<feature type="compositionally biased region" description="Polar residues" evidence="1">
    <location>
        <begin position="103"/>
        <end position="120"/>
    </location>
</feature>
<dbReference type="Proteomes" id="UP000693738">
    <property type="component" value="Unassembled WGS sequence"/>
</dbReference>
<dbReference type="EMBL" id="CAJSTJ010000195">
    <property type="protein sequence ID" value="CAG7565981.1"/>
    <property type="molecule type" value="Genomic_DNA"/>
</dbReference>
<comment type="caution">
    <text evidence="2">The sequence shown here is derived from an EMBL/GenBank/DDBJ whole genome shotgun (WGS) entry which is preliminary data.</text>
</comment>
<feature type="compositionally biased region" description="Basic and acidic residues" evidence="1">
    <location>
        <begin position="10"/>
        <end position="35"/>
    </location>
</feature>
<reference evidence="2" key="1">
    <citation type="submission" date="2021-05" db="EMBL/GenBank/DDBJ databases">
        <authorList>
            <person name="Khan N."/>
        </authorList>
    </citation>
    <scope>NUCLEOTIDE SEQUENCE</scope>
</reference>
<dbReference type="AlphaFoldDB" id="A0A8J2J0E2"/>
<protein>
    <submittedName>
        <fullName evidence="2">Uncharacterized protein</fullName>
    </submittedName>
</protein>
<feature type="region of interest" description="Disordered" evidence="1">
    <location>
        <begin position="102"/>
        <end position="131"/>
    </location>
</feature>
<gene>
    <name evidence="2" type="ORF">FEQUK3_LOCUS11693</name>
</gene>
<evidence type="ECO:0000313" key="3">
    <source>
        <dbReference type="Proteomes" id="UP000693738"/>
    </source>
</evidence>
<proteinExistence type="predicted"/>
<evidence type="ECO:0000313" key="2">
    <source>
        <dbReference type="EMBL" id="CAG7565981.1"/>
    </source>
</evidence>
<sequence length="180" mass="20497">MRDTAAPGSHGEKDPNSHGESEESPEPPKDFKDLNSLKPFPRSKKYSNVPGRSYLHLSDMGEAIVTKEPVRKLWFCSEPLNIEHTRRPASIQLITHSHAKLVSNENTPSKAKNDAQNTSAEGREDMTKNTTPEGYTWFEIRICETHELAKKGSSRTNDKGELLEWLSHRHSFQSEDEEWI</sequence>
<organism evidence="2 3">
    <name type="scientific">Fusarium equiseti</name>
    <name type="common">Fusarium scirpi</name>
    <dbReference type="NCBI Taxonomy" id="61235"/>
    <lineage>
        <taxon>Eukaryota</taxon>
        <taxon>Fungi</taxon>
        <taxon>Dikarya</taxon>
        <taxon>Ascomycota</taxon>
        <taxon>Pezizomycotina</taxon>
        <taxon>Sordariomycetes</taxon>
        <taxon>Hypocreomycetidae</taxon>
        <taxon>Hypocreales</taxon>
        <taxon>Nectriaceae</taxon>
        <taxon>Fusarium</taxon>
        <taxon>Fusarium incarnatum-equiseti species complex</taxon>
    </lineage>
</organism>